<protein>
    <submittedName>
        <fullName evidence="1">Uncharacterized protein</fullName>
    </submittedName>
</protein>
<dbReference type="Proteomes" id="UP000007437">
    <property type="component" value="Chromosome"/>
</dbReference>
<proteinExistence type="predicted"/>
<dbReference type="HOGENOM" id="CLU_3150494_0_0_4"/>
<gene>
    <name evidence="1" type="ordered locus">RBRH_04190</name>
</gene>
<accession>E5AQS3</accession>
<dbReference type="EMBL" id="FR687359">
    <property type="protein sequence ID" value="CBW74955.1"/>
    <property type="molecule type" value="Genomic_DNA"/>
</dbReference>
<dbReference type="KEGG" id="brh:RBRH_04190"/>
<name>E5AQS3_MYCRK</name>
<sequence>MARLVRMANAETVPLDRHADAAAPATVAGRDGSWNACPASCVSQYGMA</sequence>
<reference evidence="1 2" key="1">
    <citation type="journal article" date="2011" name="J. Bacteriol.">
        <title>Complete genome sequence of Burkholderia rhizoxinica, an endosymbiont of Rhizopus microsporus.</title>
        <authorList>
            <person name="Lackner G."/>
            <person name="Moebius N."/>
            <person name="Partida-Martinez L."/>
            <person name="Hertweck C."/>
        </authorList>
    </citation>
    <scope>NUCLEOTIDE SEQUENCE [LARGE SCALE GENOMIC DNA]</scope>
    <source>
        <strain evidence="2">DSM 19002 / CIP 109453 / HKI 454</strain>
    </source>
</reference>
<dbReference type="AlphaFoldDB" id="E5AQS3"/>
<organism evidence="1 2">
    <name type="scientific">Mycetohabitans rhizoxinica (strain DSM 19002 / CIP 109453 / HKI 454)</name>
    <name type="common">Paraburkholderia rhizoxinica</name>
    <dbReference type="NCBI Taxonomy" id="882378"/>
    <lineage>
        <taxon>Bacteria</taxon>
        <taxon>Pseudomonadati</taxon>
        <taxon>Pseudomonadota</taxon>
        <taxon>Betaproteobacteria</taxon>
        <taxon>Burkholderiales</taxon>
        <taxon>Burkholderiaceae</taxon>
        <taxon>Mycetohabitans</taxon>
    </lineage>
</organism>
<evidence type="ECO:0000313" key="2">
    <source>
        <dbReference type="Proteomes" id="UP000007437"/>
    </source>
</evidence>
<evidence type="ECO:0000313" key="1">
    <source>
        <dbReference type="EMBL" id="CBW74955.1"/>
    </source>
</evidence>